<keyword evidence="5" id="KW-1133">Transmembrane helix</keyword>
<proteinExistence type="predicted"/>
<evidence type="ECO:0000256" key="3">
    <source>
        <dbReference type="ARBA" id="ARBA00022741"/>
    </source>
</evidence>
<dbReference type="PANTHER" id="PTHR47989">
    <property type="entry name" value="OS01G0750732 PROTEIN"/>
    <property type="match status" value="1"/>
</dbReference>
<dbReference type="Gene3D" id="1.10.510.10">
    <property type="entry name" value="Transferase(Phosphotransferase) domain 1"/>
    <property type="match status" value="1"/>
</dbReference>
<evidence type="ECO:0000313" key="9">
    <source>
        <dbReference type="EMBL" id="KAJ3704849.1"/>
    </source>
</evidence>
<evidence type="ECO:0000256" key="1">
    <source>
        <dbReference type="ARBA" id="ARBA00004370"/>
    </source>
</evidence>
<dbReference type="EMBL" id="JAMRDG010000001">
    <property type="protein sequence ID" value="KAJ3704849.1"/>
    <property type="molecule type" value="Genomic_DNA"/>
</dbReference>
<dbReference type="GO" id="GO:0004672">
    <property type="term" value="F:protein kinase activity"/>
    <property type="evidence" value="ECO:0007669"/>
    <property type="project" value="InterPro"/>
</dbReference>
<dbReference type="Gene3D" id="3.30.200.20">
    <property type="entry name" value="Phosphorylase Kinase, domain 1"/>
    <property type="match status" value="1"/>
</dbReference>
<evidence type="ECO:0000256" key="7">
    <source>
        <dbReference type="PROSITE-ProRule" id="PRU10141"/>
    </source>
</evidence>
<dbReference type="PIRSF" id="PIRSF000654">
    <property type="entry name" value="Integrin-linked_kinase"/>
    <property type="match status" value="1"/>
</dbReference>
<dbReference type="PANTHER" id="PTHR47989:SF62">
    <property type="entry name" value="OS05G0423500 PROTEIN"/>
    <property type="match status" value="1"/>
</dbReference>
<dbReference type="InterPro" id="IPR011009">
    <property type="entry name" value="Kinase-like_dom_sf"/>
</dbReference>
<evidence type="ECO:0000259" key="8">
    <source>
        <dbReference type="PROSITE" id="PS50011"/>
    </source>
</evidence>
<evidence type="ECO:0000256" key="2">
    <source>
        <dbReference type="ARBA" id="ARBA00022692"/>
    </source>
</evidence>
<dbReference type="Pfam" id="PF00069">
    <property type="entry name" value="Pkinase"/>
    <property type="match status" value="1"/>
</dbReference>
<feature type="domain" description="Protein kinase" evidence="8">
    <location>
        <begin position="55"/>
        <end position="337"/>
    </location>
</feature>
<keyword evidence="3 7" id="KW-0547">Nucleotide-binding</keyword>
<dbReference type="InterPro" id="IPR000719">
    <property type="entry name" value="Prot_kinase_dom"/>
</dbReference>
<organism evidence="9 10">
    <name type="scientific">Rhynchospora tenuis</name>
    <dbReference type="NCBI Taxonomy" id="198213"/>
    <lineage>
        <taxon>Eukaryota</taxon>
        <taxon>Viridiplantae</taxon>
        <taxon>Streptophyta</taxon>
        <taxon>Embryophyta</taxon>
        <taxon>Tracheophyta</taxon>
        <taxon>Spermatophyta</taxon>
        <taxon>Magnoliopsida</taxon>
        <taxon>Liliopsida</taxon>
        <taxon>Poales</taxon>
        <taxon>Cyperaceae</taxon>
        <taxon>Cyperoideae</taxon>
        <taxon>Rhynchosporeae</taxon>
        <taxon>Rhynchospora</taxon>
    </lineage>
</organism>
<dbReference type="GO" id="GO:0005524">
    <property type="term" value="F:ATP binding"/>
    <property type="evidence" value="ECO:0007669"/>
    <property type="project" value="UniProtKB-UniRule"/>
</dbReference>
<dbReference type="FunFam" id="3.30.200.20:FF:000125">
    <property type="entry name" value="Protein STRUBBELIG-RECEPTOR FAMILY 8"/>
    <property type="match status" value="1"/>
</dbReference>
<keyword evidence="4 7" id="KW-0067">ATP-binding</keyword>
<evidence type="ECO:0000313" key="10">
    <source>
        <dbReference type="Proteomes" id="UP001210211"/>
    </source>
</evidence>
<comment type="subcellular location">
    <subcellularLocation>
        <location evidence="1">Membrane</location>
    </subcellularLocation>
</comment>
<dbReference type="GO" id="GO:0016020">
    <property type="term" value="C:membrane"/>
    <property type="evidence" value="ECO:0007669"/>
    <property type="project" value="UniProtKB-SubCell"/>
</dbReference>
<dbReference type="PROSITE" id="PS00107">
    <property type="entry name" value="PROTEIN_KINASE_ATP"/>
    <property type="match status" value="1"/>
</dbReference>
<protein>
    <recommendedName>
        <fullName evidence="8">Protein kinase domain-containing protein</fullName>
    </recommendedName>
</protein>
<reference evidence="9 10" key="1">
    <citation type="journal article" date="2022" name="Cell">
        <title>Repeat-based holocentromeres influence genome architecture and karyotype evolution.</title>
        <authorList>
            <person name="Hofstatter P.G."/>
            <person name="Thangavel G."/>
            <person name="Lux T."/>
            <person name="Neumann P."/>
            <person name="Vondrak T."/>
            <person name="Novak P."/>
            <person name="Zhang M."/>
            <person name="Costa L."/>
            <person name="Castellani M."/>
            <person name="Scott A."/>
            <person name="Toegelov H."/>
            <person name="Fuchs J."/>
            <person name="Mata-Sucre Y."/>
            <person name="Dias Y."/>
            <person name="Vanzela A.L.L."/>
            <person name="Huettel B."/>
            <person name="Almeida C.C.S."/>
            <person name="Simkova H."/>
            <person name="Souza G."/>
            <person name="Pedrosa-Harand A."/>
            <person name="Macas J."/>
            <person name="Mayer K.F.X."/>
            <person name="Houben A."/>
            <person name="Marques A."/>
        </authorList>
    </citation>
    <scope>NUCLEOTIDE SEQUENCE [LARGE SCALE GENOMIC DNA]</scope>
    <source>
        <strain evidence="9">RhyTen1mFocal</strain>
    </source>
</reference>
<comment type="caution">
    <text evidence="9">The sequence shown here is derived from an EMBL/GenBank/DDBJ whole genome shotgun (WGS) entry which is preliminary data.</text>
</comment>
<sequence length="348" mass="39186">MRSARPQLRLELRKDEEIAVAPIWHSGTKSDGTAPQLSAARYFSFEELKRCSNNFSRDNLIGVGGFGQVYKGYCTNGVIVAIKRASKESIFFRKDFQSEIDVLSRVHHRNIVRFLGFCFEQGEQLLVYEYISEGTLFDTLPGKGGVHLDWTKRLQIALDSARGLAYLHELANPPIIHGHVKSSNILLDKNLNAKVISFVLSKLVFEKDKRHVYPQGRGIIAQVESEHVAGTFGYMAPEYKEAGLLSDKSDVYSYGMVMLEVITAKRPAGLANVVKEAIDENDQEYYGLRDIIDPTIVNQVRNVGLRKFVQLALKCLQDSASDRPSMSQIMREIDIILQNDETTTVIIK</sequence>
<evidence type="ECO:0000256" key="5">
    <source>
        <dbReference type="ARBA" id="ARBA00022989"/>
    </source>
</evidence>
<keyword evidence="10" id="KW-1185">Reference proteome</keyword>
<dbReference type="InterPro" id="IPR017441">
    <property type="entry name" value="Protein_kinase_ATP_BS"/>
</dbReference>
<dbReference type="AlphaFoldDB" id="A0AAD5ZVR7"/>
<name>A0AAD5ZVR7_9POAL</name>
<gene>
    <name evidence="9" type="ORF">LUZ61_008554</name>
</gene>
<evidence type="ECO:0000256" key="4">
    <source>
        <dbReference type="ARBA" id="ARBA00022840"/>
    </source>
</evidence>
<feature type="binding site" evidence="7">
    <location>
        <position position="83"/>
    </location>
    <ligand>
        <name>ATP</name>
        <dbReference type="ChEBI" id="CHEBI:30616"/>
    </ligand>
</feature>
<dbReference type="PROSITE" id="PS50011">
    <property type="entry name" value="PROTEIN_KINASE_DOM"/>
    <property type="match status" value="1"/>
</dbReference>
<evidence type="ECO:0000256" key="6">
    <source>
        <dbReference type="ARBA" id="ARBA00023136"/>
    </source>
</evidence>
<dbReference type="SUPFAM" id="SSF56112">
    <property type="entry name" value="Protein kinase-like (PK-like)"/>
    <property type="match status" value="1"/>
</dbReference>
<accession>A0AAD5ZVR7</accession>
<keyword evidence="6" id="KW-0472">Membrane</keyword>
<keyword evidence="2" id="KW-0812">Transmembrane</keyword>
<dbReference type="Proteomes" id="UP001210211">
    <property type="component" value="Unassembled WGS sequence"/>
</dbReference>